<keyword evidence="8" id="KW-0812">Transmembrane</keyword>
<feature type="region of interest" description="Disordered" evidence="7">
    <location>
        <begin position="528"/>
        <end position="585"/>
    </location>
</feature>
<accession>A0AAU7CDW1</accession>
<evidence type="ECO:0000256" key="3">
    <source>
        <dbReference type="ARBA" id="ARBA00022777"/>
    </source>
</evidence>
<dbReference type="PROSITE" id="PS50011">
    <property type="entry name" value="PROTEIN_KINASE_DOM"/>
    <property type="match status" value="1"/>
</dbReference>
<keyword evidence="2 6" id="KW-0547">Nucleotide-binding</keyword>
<evidence type="ECO:0000256" key="1">
    <source>
        <dbReference type="ARBA" id="ARBA00022679"/>
    </source>
</evidence>
<protein>
    <submittedName>
        <fullName evidence="10">Serine/threonine-protein kinase</fullName>
        <ecNumber evidence="10">2.7.11.1</ecNumber>
    </submittedName>
</protein>
<dbReference type="GO" id="GO:0004674">
    <property type="term" value="F:protein serine/threonine kinase activity"/>
    <property type="evidence" value="ECO:0007669"/>
    <property type="project" value="UniProtKB-EC"/>
</dbReference>
<keyword evidence="3 10" id="KW-0418">Kinase</keyword>
<evidence type="ECO:0000256" key="8">
    <source>
        <dbReference type="SAM" id="Phobius"/>
    </source>
</evidence>
<dbReference type="AlphaFoldDB" id="A0AAU7CDW1"/>
<keyword evidence="4 6" id="KW-0067">ATP-binding</keyword>
<feature type="compositionally biased region" description="Polar residues" evidence="7">
    <location>
        <begin position="853"/>
        <end position="865"/>
    </location>
</feature>
<dbReference type="InterPro" id="IPR008271">
    <property type="entry name" value="Ser/Thr_kinase_AS"/>
</dbReference>
<dbReference type="InterPro" id="IPR019734">
    <property type="entry name" value="TPR_rpt"/>
</dbReference>
<evidence type="ECO:0000256" key="2">
    <source>
        <dbReference type="ARBA" id="ARBA00022741"/>
    </source>
</evidence>
<evidence type="ECO:0000259" key="9">
    <source>
        <dbReference type="PROSITE" id="PS50011"/>
    </source>
</evidence>
<keyword evidence="1 10" id="KW-0808">Transferase</keyword>
<feature type="repeat" description="TPR" evidence="5">
    <location>
        <begin position="710"/>
        <end position="743"/>
    </location>
</feature>
<dbReference type="SMART" id="SM00028">
    <property type="entry name" value="TPR"/>
    <property type="match status" value="2"/>
</dbReference>
<feature type="domain" description="Protein kinase" evidence="9">
    <location>
        <begin position="86"/>
        <end position="420"/>
    </location>
</feature>
<gene>
    <name evidence="10" type="ORF">V5E97_35275</name>
</gene>
<dbReference type="EC" id="2.7.11.1" evidence="10"/>
<dbReference type="InterPro" id="IPR011009">
    <property type="entry name" value="Kinase-like_dom_sf"/>
</dbReference>
<dbReference type="GO" id="GO:0005524">
    <property type="term" value="F:ATP binding"/>
    <property type="evidence" value="ECO:0007669"/>
    <property type="project" value="UniProtKB-UniRule"/>
</dbReference>
<dbReference type="InterPro" id="IPR000719">
    <property type="entry name" value="Prot_kinase_dom"/>
</dbReference>
<dbReference type="PANTHER" id="PTHR43289">
    <property type="entry name" value="MITOGEN-ACTIVATED PROTEIN KINASE KINASE KINASE 20-RELATED"/>
    <property type="match status" value="1"/>
</dbReference>
<name>A0AAU7CDW1_9BACT</name>
<feature type="region of interest" description="Disordered" evidence="7">
    <location>
        <begin position="184"/>
        <end position="205"/>
    </location>
</feature>
<dbReference type="Gene3D" id="3.30.200.20">
    <property type="entry name" value="Phosphorylase Kinase, domain 1"/>
    <property type="match status" value="1"/>
</dbReference>
<dbReference type="SUPFAM" id="SSF48452">
    <property type="entry name" value="TPR-like"/>
    <property type="match status" value="1"/>
</dbReference>
<keyword evidence="8" id="KW-1133">Transmembrane helix</keyword>
<dbReference type="CDD" id="cd14014">
    <property type="entry name" value="STKc_PknB_like"/>
    <property type="match status" value="1"/>
</dbReference>
<dbReference type="PROSITE" id="PS00107">
    <property type="entry name" value="PROTEIN_KINASE_ATP"/>
    <property type="match status" value="1"/>
</dbReference>
<dbReference type="Pfam" id="PF00069">
    <property type="entry name" value="Pkinase"/>
    <property type="match status" value="1"/>
</dbReference>
<feature type="region of interest" description="Disordered" evidence="7">
    <location>
        <begin position="831"/>
        <end position="865"/>
    </location>
</feature>
<dbReference type="SMART" id="SM00220">
    <property type="entry name" value="S_TKc"/>
    <property type="match status" value="1"/>
</dbReference>
<dbReference type="RefSeq" id="WP_406696263.1">
    <property type="nucleotide sequence ID" value="NZ_CP155447.1"/>
</dbReference>
<evidence type="ECO:0000256" key="4">
    <source>
        <dbReference type="ARBA" id="ARBA00022840"/>
    </source>
</evidence>
<evidence type="ECO:0000313" key="10">
    <source>
        <dbReference type="EMBL" id="XBH03529.1"/>
    </source>
</evidence>
<dbReference type="PROSITE" id="PS50005">
    <property type="entry name" value="TPR"/>
    <property type="match status" value="2"/>
</dbReference>
<proteinExistence type="predicted"/>
<organism evidence="10">
    <name type="scientific">Singulisphaera sp. Ch08</name>
    <dbReference type="NCBI Taxonomy" id="3120278"/>
    <lineage>
        <taxon>Bacteria</taxon>
        <taxon>Pseudomonadati</taxon>
        <taxon>Planctomycetota</taxon>
        <taxon>Planctomycetia</taxon>
        <taxon>Isosphaerales</taxon>
        <taxon>Isosphaeraceae</taxon>
        <taxon>Singulisphaera</taxon>
    </lineage>
</organism>
<dbReference type="InterPro" id="IPR017441">
    <property type="entry name" value="Protein_kinase_ATP_BS"/>
</dbReference>
<dbReference type="Gene3D" id="1.25.40.10">
    <property type="entry name" value="Tetratricopeptide repeat domain"/>
    <property type="match status" value="2"/>
</dbReference>
<feature type="region of interest" description="Disordered" evidence="7">
    <location>
        <begin position="217"/>
        <end position="242"/>
    </location>
</feature>
<feature type="binding site" evidence="6">
    <location>
        <position position="115"/>
    </location>
    <ligand>
        <name>ATP</name>
        <dbReference type="ChEBI" id="CHEBI:30616"/>
    </ligand>
</feature>
<dbReference type="PROSITE" id="PS00108">
    <property type="entry name" value="PROTEIN_KINASE_ST"/>
    <property type="match status" value="1"/>
</dbReference>
<keyword evidence="8" id="KW-0472">Membrane</keyword>
<sequence length="865" mass="96048">MNDSFSDGNQLGGLAEEFLDRRARGERPTVAEYADKYPELADQIRAFFPALMVVEELKPRADDLTNSFVVGLRPTRGLSMDRLGDFRIIREVGRGGMGVVYEAEQESLSRRVALKVLGSPSLLDPKRLARFHREAKAAARLHHTNIVPVFGVGEVDGVHYYVMQFILGAGLDEVLDDVRRLQASRMGQSASPPPQEPVGGPSASAALSLLDGRPGWFAEPDQNKATEPPFPNPDSSDPSVVAGPTALSVASETGSSYARSIGRIGALVAEALGYAHEQGILHRDIKPSNILLDNHGTPWVTDFGLAKAKADEDLTHTGDIVGTIRYMAPERFHGHCDALSDVYALGLTLYELLARVPAFEGGDRNKLIRQVHVEEPLRLRKRDPTIPRDLETIVHKAIEKDPLHRYPSAVALAEDLRRFLEDRPILARRASLTERTRRWSRRNRTTAVLAITAAAAVLLAAVVGWTGYVMTTQALKGEQARRTEAEIATRQAREATQRAEENVALSLEVFEELFEKLAANDRYLLPPPPGLPHVQHKTNLGPPPPGEGFGRPLVIQRRSSGAFDRRALSDDTSLGPPRPGGPQEDSTLLESVLMFYDRFAQRNATNPRLQGEAAWAYRKVGALYSRLGRDQEAESAYQRAIDMFEELIVQFPDVPEYRSKLVETYIMADPWSAPPTELERLEKRFRKAQVLIDQLGDESPKNLGYIQERVHVYAKLGAVLQRRKQFDAASECYERAISLGGSLIQLSQNSRRARLDRAFTEEALALLQFQRGRNEETRRLLNDALADLRVLSEGDSMFSPPPESFENLAEAFTMLGDTERAEEINRWAAVARARPRGFPPRQGPGSRPPFRNSARSSTPSEAESP</sequence>
<dbReference type="SUPFAM" id="SSF56112">
    <property type="entry name" value="Protein kinase-like (PK-like)"/>
    <property type="match status" value="1"/>
</dbReference>
<dbReference type="EMBL" id="CP155447">
    <property type="protein sequence ID" value="XBH03529.1"/>
    <property type="molecule type" value="Genomic_DNA"/>
</dbReference>
<reference evidence="10" key="1">
    <citation type="submission" date="2024-05" db="EMBL/GenBank/DDBJ databases">
        <title>Planctomycetes of the genus Singulisphaera possess chitinolytic capabilities.</title>
        <authorList>
            <person name="Ivanova A."/>
        </authorList>
    </citation>
    <scope>NUCLEOTIDE SEQUENCE</scope>
    <source>
        <strain evidence="10">Ch08T</strain>
    </source>
</reference>
<evidence type="ECO:0000256" key="5">
    <source>
        <dbReference type="PROSITE-ProRule" id="PRU00339"/>
    </source>
</evidence>
<evidence type="ECO:0000256" key="6">
    <source>
        <dbReference type="PROSITE-ProRule" id="PRU10141"/>
    </source>
</evidence>
<feature type="transmembrane region" description="Helical" evidence="8">
    <location>
        <begin position="447"/>
        <end position="468"/>
    </location>
</feature>
<dbReference type="PANTHER" id="PTHR43289:SF34">
    <property type="entry name" value="SERINE_THREONINE-PROTEIN KINASE YBDM-RELATED"/>
    <property type="match status" value="1"/>
</dbReference>
<dbReference type="InterPro" id="IPR011990">
    <property type="entry name" value="TPR-like_helical_dom_sf"/>
</dbReference>
<evidence type="ECO:0000256" key="7">
    <source>
        <dbReference type="SAM" id="MobiDB-lite"/>
    </source>
</evidence>
<keyword evidence="5" id="KW-0802">TPR repeat</keyword>
<dbReference type="Gene3D" id="1.10.510.10">
    <property type="entry name" value="Transferase(Phosphotransferase) domain 1"/>
    <property type="match status" value="1"/>
</dbReference>
<feature type="repeat" description="TPR" evidence="5">
    <location>
        <begin position="614"/>
        <end position="647"/>
    </location>
</feature>
<dbReference type="Pfam" id="PF13181">
    <property type="entry name" value="TPR_8"/>
    <property type="match status" value="1"/>
</dbReference>